<dbReference type="SUPFAM" id="SSF56219">
    <property type="entry name" value="DNase I-like"/>
    <property type="match status" value="1"/>
</dbReference>
<proteinExistence type="predicted"/>
<keyword evidence="2" id="KW-0540">Nuclease</keyword>
<dbReference type="Pfam" id="PF03372">
    <property type="entry name" value="Exo_endo_phos"/>
    <property type="match status" value="1"/>
</dbReference>
<feature type="domain" description="Endonuclease/exonuclease/phosphatase" evidence="1">
    <location>
        <begin position="1"/>
        <end position="244"/>
    </location>
</feature>
<accession>A0ABV7YK34</accession>
<keyword evidence="3" id="KW-1185">Reference proteome</keyword>
<reference evidence="3" key="1">
    <citation type="journal article" date="2019" name="Int. J. Syst. Evol. Microbiol.">
        <title>The Global Catalogue of Microorganisms (GCM) 10K type strain sequencing project: providing services to taxonomists for standard genome sequencing and annotation.</title>
        <authorList>
            <consortium name="The Broad Institute Genomics Platform"/>
            <consortium name="The Broad Institute Genome Sequencing Center for Infectious Disease"/>
            <person name="Wu L."/>
            <person name="Ma J."/>
        </authorList>
    </citation>
    <scope>NUCLEOTIDE SEQUENCE [LARGE SCALE GENOMIC DNA]</scope>
    <source>
        <strain evidence="3">CGMCC 4.7241</strain>
    </source>
</reference>
<dbReference type="InterPro" id="IPR005135">
    <property type="entry name" value="Endo/exonuclease/phosphatase"/>
</dbReference>
<dbReference type="CDD" id="cd09083">
    <property type="entry name" value="EEP-1"/>
    <property type="match status" value="1"/>
</dbReference>
<dbReference type="Gene3D" id="3.60.10.10">
    <property type="entry name" value="Endonuclease/exonuclease/phosphatase"/>
    <property type="match status" value="1"/>
</dbReference>
<dbReference type="InterPro" id="IPR036691">
    <property type="entry name" value="Endo/exonu/phosph_ase_sf"/>
</dbReference>
<dbReference type="EMBL" id="JBHRZH010000023">
    <property type="protein sequence ID" value="MFC3764349.1"/>
    <property type="molecule type" value="Genomic_DNA"/>
</dbReference>
<gene>
    <name evidence="2" type="ORF">ACFOUW_26165</name>
</gene>
<comment type="caution">
    <text evidence="2">The sequence shown here is derived from an EMBL/GenBank/DDBJ whole genome shotgun (WGS) entry which is preliminary data.</text>
</comment>
<dbReference type="Proteomes" id="UP001595699">
    <property type="component" value="Unassembled WGS sequence"/>
</dbReference>
<evidence type="ECO:0000259" key="1">
    <source>
        <dbReference type="Pfam" id="PF03372"/>
    </source>
</evidence>
<keyword evidence="2" id="KW-0255">Endonuclease</keyword>
<dbReference type="GO" id="GO:0004519">
    <property type="term" value="F:endonuclease activity"/>
    <property type="evidence" value="ECO:0007669"/>
    <property type="project" value="UniProtKB-KW"/>
</dbReference>
<dbReference type="PANTHER" id="PTHR12121">
    <property type="entry name" value="CARBON CATABOLITE REPRESSOR PROTEIN 4"/>
    <property type="match status" value="1"/>
</dbReference>
<keyword evidence="2" id="KW-0378">Hydrolase</keyword>
<dbReference type="RefSeq" id="WP_239553710.1">
    <property type="nucleotide sequence ID" value="NZ_JAFBCM010000001.1"/>
</dbReference>
<evidence type="ECO:0000313" key="2">
    <source>
        <dbReference type="EMBL" id="MFC3764349.1"/>
    </source>
</evidence>
<dbReference type="InterPro" id="IPR050410">
    <property type="entry name" value="CCR4/nocturin_mRNA_transcr"/>
</dbReference>
<dbReference type="PANTHER" id="PTHR12121:SF36">
    <property type="entry name" value="ENDONUCLEASE_EXONUCLEASE_PHOSPHATASE DOMAIN-CONTAINING PROTEIN"/>
    <property type="match status" value="1"/>
</dbReference>
<evidence type="ECO:0000313" key="3">
    <source>
        <dbReference type="Proteomes" id="UP001595699"/>
    </source>
</evidence>
<sequence length="254" mass="28338">MSFNLRNAGDWGDDHWSGRRPIAKALLNDELPTIIGTQEGVYESIQDVKADLPPQYDWIGLGREGGSKGEFSAVFFNSHRLRAREFDHLWLSDTPRLMASTTWGNTCVRMATWVRFTDRVTGKEFIALNTHLDHETQAAQVNGAKLLVEELSNFGELPIVVTGDFNVPAEHSEPYEIFVGKGGLADTWLTAERRLSSTVATFHGYREAVPSGERIDWILTSPSVRTRVAAINQFALDGHFGSDHFPVQAVLELP</sequence>
<organism evidence="2 3">
    <name type="scientific">Tenggerimyces flavus</name>
    <dbReference type="NCBI Taxonomy" id="1708749"/>
    <lineage>
        <taxon>Bacteria</taxon>
        <taxon>Bacillati</taxon>
        <taxon>Actinomycetota</taxon>
        <taxon>Actinomycetes</taxon>
        <taxon>Propionibacteriales</taxon>
        <taxon>Nocardioidaceae</taxon>
        <taxon>Tenggerimyces</taxon>
    </lineage>
</organism>
<protein>
    <submittedName>
        <fullName evidence="2">Endonuclease/exonuclease/phosphatase family protein</fullName>
    </submittedName>
</protein>
<name>A0ABV7YK34_9ACTN</name>